<dbReference type="Proteomes" id="UP000033661">
    <property type="component" value="Unassembled WGS sequence"/>
</dbReference>
<proteinExistence type="predicted"/>
<sequence>MHLIAGLDISSLLKSRNKFEEFRKHLDTEQNKAGSIQAFEFSYELAWKTMKRFCEKSGKTPYILKDVFREAAVSGLISDPTRWFKFIDIREFSDDLENSEKVIEIFDDFSNALSDLVSNLDKYNKDVNVVPA</sequence>
<accession>A0A0F3QFG1</accession>
<comment type="caution">
    <text evidence="1">The sequence shown here is derived from an EMBL/GenBank/DDBJ whole genome shotgun (WGS) entry which is preliminary data.</text>
</comment>
<dbReference type="AlphaFoldDB" id="A0A0F3QFG1"/>
<dbReference type="PATRIC" id="fig|1359193.3.peg.1116"/>
<protein>
    <submittedName>
        <fullName evidence="1">Nucleotidyltransferase substrate binding, HI0074 family protein</fullName>
    </submittedName>
</protein>
<dbReference type="NCBIfam" id="TIGR01987">
    <property type="entry name" value="HI0074"/>
    <property type="match status" value="1"/>
</dbReference>
<organism evidence="1 2">
    <name type="scientific">Rickettsia bellii str. RML An4</name>
    <dbReference type="NCBI Taxonomy" id="1359193"/>
    <lineage>
        <taxon>Bacteria</taxon>
        <taxon>Pseudomonadati</taxon>
        <taxon>Pseudomonadota</taxon>
        <taxon>Alphaproteobacteria</taxon>
        <taxon>Rickettsiales</taxon>
        <taxon>Rickettsiaceae</taxon>
        <taxon>Rickettsieae</taxon>
        <taxon>Rickettsia</taxon>
        <taxon>belli group</taxon>
    </lineage>
</organism>
<gene>
    <name evidence="1" type="ORF">RBEAN4_1156</name>
</gene>
<keyword evidence="2" id="KW-1185">Reference proteome</keyword>
<dbReference type="InterPro" id="IPR010235">
    <property type="entry name" value="HepT"/>
</dbReference>
<name>A0A0F3QFG1_RICBE</name>
<dbReference type="Gene3D" id="1.20.120.330">
    <property type="entry name" value="Nucleotidyltransferases domain 2"/>
    <property type="match status" value="1"/>
</dbReference>
<dbReference type="SUPFAM" id="SSF81593">
    <property type="entry name" value="Nucleotidyltransferase substrate binding subunit/domain"/>
    <property type="match status" value="1"/>
</dbReference>
<evidence type="ECO:0000313" key="1">
    <source>
        <dbReference type="EMBL" id="KJV90154.1"/>
    </source>
</evidence>
<evidence type="ECO:0000313" key="2">
    <source>
        <dbReference type="Proteomes" id="UP000033661"/>
    </source>
</evidence>
<dbReference type="EMBL" id="LAOI01000001">
    <property type="protein sequence ID" value="KJV90154.1"/>
    <property type="molecule type" value="Genomic_DNA"/>
</dbReference>
<dbReference type="GO" id="GO:0016740">
    <property type="term" value="F:transferase activity"/>
    <property type="evidence" value="ECO:0007669"/>
    <property type="project" value="UniProtKB-KW"/>
</dbReference>
<keyword evidence="1" id="KW-0808">Transferase</keyword>
<dbReference type="RefSeq" id="WP_012152122.1">
    <property type="nucleotide sequence ID" value="NZ_LAOI01000001.1"/>
</dbReference>
<dbReference type="Pfam" id="PF08780">
    <property type="entry name" value="NTase_sub_bind"/>
    <property type="match status" value="1"/>
</dbReference>
<reference evidence="1 2" key="1">
    <citation type="submission" date="2015-02" db="EMBL/GenBank/DDBJ databases">
        <title>Genome Sequencing of Rickettsiales.</title>
        <authorList>
            <person name="Daugherty S.C."/>
            <person name="Su Q."/>
            <person name="Abolude K."/>
            <person name="Beier-Sexton M."/>
            <person name="Carlyon J.A."/>
            <person name="Carter R."/>
            <person name="Day N.P."/>
            <person name="Dumler S.J."/>
            <person name="Dyachenko V."/>
            <person name="Godinez A."/>
            <person name="Kurtti T.J."/>
            <person name="Lichay M."/>
            <person name="Mullins K.E."/>
            <person name="Ott S."/>
            <person name="Pappas-Brown V."/>
            <person name="Paris D.H."/>
            <person name="Patel P."/>
            <person name="Richards A.L."/>
            <person name="Sadzewicz L."/>
            <person name="Sears K."/>
            <person name="Seidman D."/>
            <person name="Sengamalay N."/>
            <person name="Stenos J."/>
            <person name="Tallon L.J."/>
            <person name="Vincent G."/>
            <person name="Fraser C.M."/>
            <person name="Munderloh U."/>
            <person name="Dunning-Hotopp J.C."/>
        </authorList>
    </citation>
    <scope>NUCLEOTIDE SEQUENCE [LARGE SCALE GENOMIC DNA]</scope>
    <source>
        <strain evidence="1 2">RML An4</strain>
    </source>
</reference>